<reference evidence="1" key="1">
    <citation type="submission" date="2021-01" db="EMBL/GenBank/DDBJ databases">
        <authorList>
            <person name="Kaushik A."/>
        </authorList>
    </citation>
    <scope>NUCLEOTIDE SEQUENCE</scope>
    <source>
        <strain evidence="2">AG4-R118</strain>
        <strain evidence="1">AG4-RS23</strain>
    </source>
</reference>
<protein>
    <submittedName>
        <fullName evidence="1">Uncharacterized protein</fullName>
    </submittedName>
</protein>
<comment type="caution">
    <text evidence="1">The sequence shown here is derived from an EMBL/GenBank/DDBJ whole genome shotgun (WGS) entry which is preliminary data.</text>
</comment>
<evidence type="ECO:0000313" key="2">
    <source>
        <dbReference type="EMBL" id="CAE6486459.1"/>
    </source>
</evidence>
<evidence type="ECO:0000313" key="3">
    <source>
        <dbReference type="Proteomes" id="UP000663861"/>
    </source>
</evidence>
<evidence type="ECO:0000313" key="1">
    <source>
        <dbReference type="EMBL" id="CAE6480362.1"/>
    </source>
</evidence>
<proteinExistence type="predicted"/>
<sequence>MTTPNLAELRRLPGASTYRVANKLILAARQALNLKSPFEITFQDWGPKNPVFDWYKSLQNPNIQTMHLRKETKAPFFHEFIVLRLRDGTFWRIDRRQLQDEPTPINCIQEPGVPAYDTIEQVTGMGSFLGLDPLLATASYCMIELEFKKDVDVGLVLRICRAIKMHEKAMFYTLQRYNCFFFAQTLTMCTACGASDWAGWGGITGGSNEQEGPWKSPNAPLGEKWSDMDNAYRLAKFDWNPTESLDHDWTALSNQSNAVVQTSPVLRHADHCNYCLESQTLQQQRSLSSEIARLKHELIVFWDREYRQLLNEAYRMNHEKFVNSGVWGIIRANSSEEDCQAMLPAKLADIRAKWDEYWKKRRVELFATVLDILDPKEPCKAWHPDPDEWGSEWNCKGGGPVKAAIKKWEQDVDGFFKEEFTGLKERLELQANDSQ</sequence>
<dbReference type="EMBL" id="CAJMWX010001393">
    <property type="protein sequence ID" value="CAE6486459.1"/>
    <property type="molecule type" value="Genomic_DNA"/>
</dbReference>
<dbReference type="Proteomes" id="UP000663861">
    <property type="component" value="Unassembled WGS sequence"/>
</dbReference>
<name>A0A8H3CG13_9AGAM</name>
<accession>A0A8H3CG13</accession>
<dbReference type="EMBL" id="CAJMWY010002032">
    <property type="protein sequence ID" value="CAE6480362.1"/>
    <property type="molecule type" value="Genomic_DNA"/>
</dbReference>
<dbReference type="AlphaFoldDB" id="A0A8H3CG13"/>
<organism evidence="1 3">
    <name type="scientific">Rhizoctonia solani</name>
    <dbReference type="NCBI Taxonomy" id="456999"/>
    <lineage>
        <taxon>Eukaryota</taxon>
        <taxon>Fungi</taxon>
        <taxon>Dikarya</taxon>
        <taxon>Basidiomycota</taxon>
        <taxon>Agaricomycotina</taxon>
        <taxon>Agaricomycetes</taxon>
        <taxon>Cantharellales</taxon>
        <taxon>Ceratobasidiaceae</taxon>
        <taxon>Rhizoctonia</taxon>
    </lineage>
</organism>
<gene>
    <name evidence="2" type="ORF">RDB_LOCUS132224</name>
    <name evidence="1" type="ORF">RDB_LOCUS97344</name>
</gene>
<dbReference type="Proteomes" id="UP000663888">
    <property type="component" value="Unassembled WGS sequence"/>
</dbReference>